<feature type="transmembrane region" description="Helical" evidence="1">
    <location>
        <begin position="223"/>
        <end position="246"/>
    </location>
</feature>
<keyword evidence="1" id="KW-0812">Transmembrane</keyword>
<name>A0A839APX3_9FLAO</name>
<accession>A0A839APX3</accession>
<keyword evidence="1" id="KW-1133">Transmembrane helix</keyword>
<feature type="transmembrane region" description="Helical" evidence="1">
    <location>
        <begin position="71"/>
        <end position="88"/>
    </location>
</feature>
<evidence type="ECO:0000313" key="2">
    <source>
        <dbReference type="EMBL" id="MBA6156430.1"/>
    </source>
</evidence>
<keyword evidence="3" id="KW-1185">Reference proteome</keyword>
<dbReference type="InterPro" id="IPR022134">
    <property type="entry name" value="DUF3667"/>
</dbReference>
<dbReference type="Proteomes" id="UP000563906">
    <property type="component" value="Unassembled WGS sequence"/>
</dbReference>
<evidence type="ECO:0000313" key="3">
    <source>
        <dbReference type="Proteomes" id="UP000563906"/>
    </source>
</evidence>
<proteinExistence type="predicted"/>
<keyword evidence="1" id="KW-0472">Membrane</keyword>
<protein>
    <submittedName>
        <fullName evidence="2">DUF3667 domain-containing protein</fullName>
    </submittedName>
</protein>
<comment type="caution">
    <text evidence="2">The sequence shown here is derived from an EMBL/GenBank/DDBJ whole genome shotgun (WGS) entry which is preliminary data.</text>
</comment>
<evidence type="ECO:0000256" key="1">
    <source>
        <dbReference type="SAM" id="Phobius"/>
    </source>
</evidence>
<sequence length="248" mass="29377">MKIVHLPTFIYEKTMEEEIENLSIAELKTELFAFLNLEKGIPFTYITLFKKPFQAIKTYTSKDRKYLTNPLKYLLFSVAVYTLFVNYHKGFKDFMTNANKGNKKMFEGLEKMFDAELFEKFLLAQEFYMSSMNIIYLFAVPVVGLVTYLFFRKKYNYAENLAIHCYLFGTANWTSLLLVLITLLFNFSGGFMLFLMIITFMLIVYLMKHIYQIKWITAIGVQILLAFIFMIVTQVYLLAIFFYYLLFT</sequence>
<feature type="transmembrane region" description="Helical" evidence="1">
    <location>
        <begin position="191"/>
        <end position="211"/>
    </location>
</feature>
<dbReference type="EMBL" id="JACGLS010000003">
    <property type="protein sequence ID" value="MBA6156430.1"/>
    <property type="molecule type" value="Genomic_DNA"/>
</dbReference>
<feature type="transmembrane region" description="Helical" evidence="1">
    <location>
        <begin position="127"/>
        <end position="151"/>
    </location>
</feature>
<dbReference type="AlphaFoldDB" id="A0A839APX3"/>
<dbReference type="RefSeq" id="WP_182124934.1">
    <property type="nucleotide sequence ID" value="NZ_JACGLS010000003.1"/>
</dbReference>
<reference evidence="2 3" key="1">
    <citation type="submission" date="2020-07" db="EMBL/GenBank/DDBJ databases">
        <title>Bacterium isolated from marine sediment.</title>
        <authorList>
            <person name="Shang D."/>
            <person name="Du Z.-J."/>
        </authorList>
    </citation>
    <scope>NUCLEOTIDE SEQUENCE [LARGE SCALE GENOMIC DNA]</scope>
    <source>
        <strain evidence="2 3">S7007</strain>
    </source>
</reference>
<feature type="transmembrane region" description="Helical" evidence="1">
    <location>
        <begin position="163"/>
        <end position="185"/>
    </location>
</feature>
<dbReference type="Pfam" id="PF12412">
    <property type="entry name" value="DUF3667"/>
    <property type="match status" value="1"/>
</dbReference>
<gene>
    <name evidence="2" type="ORF">H3Z83_07895</name>
</gene>
<organism evidence="2 3">
    <name type="scientific">Tenacibaculum pelagium</name>
    <dbReference type="NCBI Taxonomy" id="2759527"/>
    <lineage>
        <taxon>Bacteria</taxon>
        <taxon>Pseudomonadati</taxon>
        <taxon>Bacteroidota</taxon>
        <taxon>Flavobacteriia</taxon>
        <taxon>Flavobacteriales</taxon>
        <taxon>Flavobacteriaceae</taxon>
        <taxon>Tenacibaculum</taxon>
    </lineage>
</organism>